<evidence type="ECO:0000313" key="1">
    <source>
        <dbReference type="EMBL" id="KAE9071004.1"/>
    </source>
</evidence>
<accession>A0A6A3Q8J9</accession>
<dbReference type="Gene3D" id="3.40.50.2020">
    <property type="match status" value="1"/>
</dbReference>
<dbReference type="Proteomes" id="UP000441208">
    <property type="component" value="Unassembled WGS sequence"/>
</dbReference>
<sequence length="152" mass="16901">MLAVVPLKGVEFFDVSGLLANPEKLQLTFDHFVQAVVPFMNEVDAIGCFDARGFLFAPYLFALFQTRVCMLRKPDKMPSVSDTIEYFKGYKTTSFCSWTTCEAGIRFVQQAGASAPTCIFMVEIAVRGRGRAIKASTDEKTQGISLLTEKDF</sequence>
<comment type="caution">
    <text evidence="1">The sequence shown here is derived from an EMBL/GenBank/DDBJ whole genome shotgun (WGS) entry which is preliminary data.</text>
</comment>
<evidence type="ECO:0000313" key="2">
    <source>
        <dbReference type="Proteomes" id="UP000441208"/>
    </source>
</evidence>
<gene>
    <name evidence="1" type="ORF">PF007_g26718</name>
</gene>
<dbReference type="SUPFAM" id="SSF53271">
    <property type="entry name" value="PRTase-like"/>
    <property type="match status" value="1"/>
</dbReference>
<dbReference type="EMBL" id="QXFZ01003145">
    <property type="protein sequence ID" value="KAE9071004.1"/>
    <property type="molecule type" value="Genomic_DNA"/>
</dbReference>
<organism evidence="1 2">
    <name type="scientific">Phytophthora fragariae</name>
    <dbReference type="NCBI Taxonomy" id="53985"/>
    <lineage>
        <taxon>Eukaryota</taxon>
        <taxon>Sar</taxon>
        <taxon>Stramenopiles</taxon>
        <taxon>Oomycota</taxon>
        <taxon>Peronosporomycetes</taxon>
        <taxon>Peronosporales</taxon>
        <taxon>Peronosporaceae</taxon>
        <taxon>Phytophthora</taxon>
    </lineage>
</organism>
<name>A0A6A3Q8J9_9STRA</name>
<dbReference type="AlphaFoldDB" id="A0A6A3Q8J9"/>
<reference evidence="1 2" key="1">
    <citation type="submission" date="2018-08" db="EMBL/GenBank/DDBJ databases">
        <title>Genomic investigation of the strawberry pathogen Phytophthora fragariae indicates pathogenicity is determined by transcriptional variation in three key races.</title>
        <authorList>
            <person name="Adams T.M."/>
            <person name="Armitage A.D."/>
            <person name="Sobczyk M.K."/>
            <person name="Bates H.J."/>
            <person name="Dunwell J.M."/>
            <person name="Nellist C.F."/>
            <person name="Harrison R.J."/>
        </authorList>
    </citation>
    <scope>NUCLEOTIDE SEQUENCE [LARGE SCALE GENOMIC DNA]</scope>
    <source>
        <strain evidence="1 2">NOV-71</strain>
    </source>
</reference>
<dbReference type="InterPro" id="IPR029057">
    <property type="entry name" value="PRTase-like"/>
</dbReference>
<proteinExistence type="predicted"/>
<protein>
    <submittedName>
        <fullName evidence="1">Uncharacterized protein</fullName>
    </submittedName>
</protein>